<dbReference type="Proteomes" id="UP000270581">
    <property type="component" value="Unassembled WGS sequence"/>
</dbReference>
<evidence type="ECO:0000313" key="2">
    <source>
        <dbReference type="Proteomes" id="UP000270581"/>
    </source>
</evidence>
<accession>A0AAJ4R6B2</accession>
<dbReference type="AlphaFoldDB" id="A0AAJ4R6B2"/>
<proteinExistence type="predicted"/>
<gene>
    <name evidence="1" type="ORF">Nmn1133_12800</name>
</gene>
<reference evidence="1 2" key="1">
    <citation type="submission" date="2018-11" db="EMBL/GenBank/DDBJ databases">
        <title>Genome sequences of Natronomonas sp. CBA1133.</title>
        <authorList>
            <person name="Roh S.W."/>
            <person name="Cha I.-T."/>
        </authorList>
    </citation>
    <scope>NUCLEOTIDE SEQUENCE [LARGE SCALE GENOMIC DNA]</scope>
    <source>
        <strain evidence="1 2">CBA1133</strain>
    </source>
</reference>
<name>A0AAJ4R6B2_9EURY</name>
<comment type="caution">
    <text evidence="1">The sequence shown here is derived from an EMBL/GenBank/DDBJ whole genome shotgun (WGS) entry which is preliminary data.</text>
</comment>
<sequence>MFVEFFCIDDQNLWGMNKNVHYSEPEVASFTRDELQSNIEDFEKIFEVVHCDDCESWRSETDTGIECDCSILLKS</sequence>
<keyword evidence="2" id="KW-1185">Reference proteome</keyword>
<evidence type="ECO:0000313" key="1">
    <source>
        <dbReference type="EMBL" id="RNJ22524.1"/>
    </source>
</evidence>
<dbReference type="EMBL" id="RJJC01000002">
    <property type="protein sequence ID" value="RNJ22524.1"/>
    <property type="molecule type" value="Genomic_DNA"/>
</dbReference>
<organism evidence="1 2">
    <name type="scientific">Halosegnis longus</name>
    <dbReference type="NCBI Taxonomy" id="2216012"/>
    <lineage>
        <taxon>Archaea</taxon>
        <taxon>Methanobacteriati</taxon>
        <taxon>Methanobacteriota</taxon>
        <taxon>Stenosarchaea group</taxon>
        <taxon>Halobacteria</taxon>
        <taxon>Halobacteriales</taxon>
        <taxon>Natronomonadaceae</taxon>
        <taxon>Halosegnis</taxon>
    </lineage>
</organism>
<protein>
    <submittedName>
        <fullName evidence="1">Uncharacterized protein</fullName>
    </submittedName>
</protein>